<keyword evidence="1" id="KW-1133">Transmembrane helix</keyword>
<organism evidence="2 3">
    <name type="scientific">Candidatus Scalindua brodae</name>
    <dbReference type="NCBI Taxonomy" id="237368"/>
    <lineage>
        <taxon>Bacteria</taxon>
        <taxon>Pseudomonadati</taxon>
        <taxon>Planctomycetota</taxon>
        <taxon>Candidatus Brocadiia</taxon>
        <taxon>Candidatus Brocadiales</taxon>
        <taxon>Candidatus Scalinduaceae</taxon>
        <taxon>Candidatus Scalindua</taxon>
    </lineage>
</organism>
<dbReference type="AlphaFoldDB" id="A0A0B0EIX2"/>
<keyword evidence="1" id="KW-0812">Transmembrane</keyword>
<protein>
    <submittedName>
        <fullName evidence="2">Uncharacterized protein</fullName>
    </submittedName>
</protein>
<evidence type="ECO:0000313" key="2">
    <source>
        <dbReference type="EMBL" id="KHE91961.1"/>
    </source>
</evidence>
<name>A0A0B0EIX2_9BACT</name>
<proteinExistence type="predicted"/>
<gene>
    <name evidence="2" type="ORF">SCABRO_02297</name>
</gene>
<dbReference type="Proteomes" id="UP000030652">
    <property type="component" value="Unassembled WGS sequence"/>
</dbReference>
<feature type="transmembrane region" description="Helical" evidence="1">
    <location>
        <begin position="74"/>
        <end position="91"/>
    </location>
</feature>
<dbReference type="EMBL" id="JRYO01000160">
    <property type="protein sequence ID" value="KHE91961.1"/>
    <property type="molecule type" value="Genomic_DNA"/>
</dbReference>
<comment type="caution">
    <text evidence="2">The sequence shown here is derived from an EMBL/GenBank/DDBJ whole genome shotgun (WGS) entry which is preliminary data.</text>
</comment>
<accession>A0A0B0EIX2</accession>
<evidence type="ECO:0000256" key="1">
    <source>
        <dbReference type="SAM" id="Phobius"/>
    </source>
</evidence>
<evidence type="ECO:0000313" key="3">
    <source>
        <dbReference type="Proteomes" id="UP000030652"/>
    </source>
</evidence>
<sequence length="103" mass="11976">MKGDRIFFLLFFLICFTSMKTWRIQLPIFRVFMLNIRIGGKFSENSGSAYEIQKGYLDEIKSVEPTHPSFANRLFLGSLLILFLSIILFAIRGCSPQRYVFLP</sequence>
<reference evidence="2 3" key="1">
    <citation type="submission" date="2014-10" db="EMBL/GenBank/DDBJ databases">
        <title>Draft genome of anammox bacterium scalindua brodae, obtained using differential coverage binning of sequence data from two enrichment reactors.</title>
        <authorList>
            <person name="Speth D.R."/>
            <person name="Russ L."/>
            <person name="Kartal B."/>
            <person name="Op den Camp H.J."/>
            <person name="Dutilh B.E."/>
            <person name="Jetten M.S."/>
        </authorList>
    </citation>
    <scope>NUCLEOTIDE SEQUENCE [LARGE SCALE GENOMIC DNA]</scope>
    <source>
        <strain evidence="2">RU1</strain>
    </source>
</reference>
<keyword evidence="1" id="KW-0472">Membrane</keyword>